<protein>
    <recommendedName>
        <fullName evidence="3">Response regulatory domain-containing protein</fullName>
    </recommendedName>
</protein>
<name>A0ABS6J9L8_9BACI</name>
<proteinExistence type="predicted"/>
<dbReference type="Proteomes" id="UP000784880">
    <property type="component" value="Unassembled WGS sequence"/>
</dbReference>
<organism evidence="1 2">
    <name type="scientific">Evansella tamaricis</name>
    <dbReference type="NCBI Taxonomy" id="2069301"/>
    <lineage>
        <taxon>Bacteria</taxon>
        <taxon>Bacillati</taxon>
        <taxon>Bacillota</taxon>
        <taxon>Bacilli</taxon>
        <taxon>Bacillales</taxon>
        <taxon>Bacillaceae</taxon>
        <taxon>Evansella</taxon>
    </lineage>
</organism>
<dbReference type="RefSeq" id="WP_217064102.1">
    <property type="nucleotide sequence ID" value="NZ_JAHQCS010000008.1"/>
</dbReference>
<evidence type="ECO:0000313" key="2">
    <source>
        <dbReference type="Proteomes" id="UP000784880"/>
    </source>
</evidence>
<sequence>MKNTKNILVFQEYKNLNLLIKSIVTTIEGVKNIYTISKQEDIVSAYNEVKPDVFLCEINTINQYSKLTEIVNNQTASSTIKKEVICIINEDNNYMRNVTLNDGMNHFLEKPNFCVNKVRNLLIECLGNRHESS</sequence>
<keyword evidence="2" id="KW-1185">Reference proteome</keyword>
<reference evidence="1 2" key="1">
    <citation type="submission" date="2021-06" db="EMBL/GenBank/DDBJ databases">
        <title>Bacillus sp. RD4P76, an endophyte from a halophyte.</title>
        <authorList>
            <person name="Sun J.-Q."/>
        </authorList>
    </citation>
    <scope>NUCLEOTIDE SEQUENCE [LARGE SCALE GENOMIC DNA]</scope>
    <source>
        <strain evidence="1 2">CGMCC 1.15917</strain>
    </source>
</reference>
<dbReference type="EMBL" id="JAHQCS010000008">
    <property type="protein sequence ID" value="MBU9710208.1"/>
    <property type="molecule type" value="Genomic_DNA"/>
</dbReference>
<gene>
    <name evidence="1" type="ORF">KS419_00325</name>
</gene>
<evidence type="ECO:0008006" key="3">
    <source>
        <dbReference type="Google" id="ProtNLM"/>
    </source>
</evidence>
<comment type="caution">
    <text evidence="1">The sequence shown here is derived from an EMBL/GenBank/DDBJ whole genome shotgun (WGS) entry which is preliminary data.</text>
</comment>
<accession>A0ABS6J9L8</accession>
<evidence type="ECO:0000313" key="1">
    <source>
        <dbReference type="EMBL" id="MBU9710208.1"/>
    </source>
</evidence>